<comment type="similarity">
    <text evidence="5">Belongs to the alkaline phosphatase family.</text>
</comment>
<feature type="binding site" evidence="4">
    <location>
        <position position="26"/>
    </location>
    <ligand>
        <name>Mg(2+)</name>
        <dbReference type="ChEBI" id="CHEBI:18420"/>
    </ligand>
</feature>
<evidence type="ECO:0000256" key="3">
    <source>
        <dbReference type="PIRSR" id="PIRSR601952-1"/>
    </source>
</evidence>
<dbReference type="PANTHER" id="PTHR11596:SF5">
    <property type="entry name" value="ALKALINE PHOSPHATASE"/>
    <property type="match status" value="1"/>
</dbReference>
<dbReference type="InterPro" id="IPR001952">
    <property type="entry name" value="Alkaline_phosphatase"/>
</dbReference>
<dbReference type="InterPro" id="IPR017850">
    <property type="entry name" value="Alkaline_phosphatase_core_sf"/>
</dbReference>
<dbReference type="SMART" id="SM00098">
    <property type="entry name" value="alkPPc"/>
    <property type="match status" value="1"/>
</dbReference>
<comment type="cofactor">
    <cofactor evidence="4">
        <name>Zn(2+)</name>
        <dbReference type="ChEBI" id="CHEBI:29105"/>
    </cofactor>
    <text evidence="4">Binds 2 Zn(2+) ions.</text>
</comment>
<feature type="transmembrane region" description="Helical" evidence="6">
    <location>
        <begin position="20"/>
        <end position="39"/>
    </location>
</feature>
<dbReference type="GO" id="GO:0046872">
    <property type="term" value="F:metal ion binding"/>
    <property type="evidence" value="ECO:0007669"/>
    <property type="project" value="UniProtKB-KW"/>
</dbReference>
<dbReference type="Gene3D" id="3.40.720.10">
    <property type="entry name" value="Alkaline Phosphatase, subunit A"/>
    <property type="match status" value="1"/>
</dbReference>
<feature type="active site" description="Phosphoserine intermediate" evidence="3">
    <location>
        <position position="77"/>
    </location>
</feature>
<dbReference type="EMBL" id="JARKHS020024653">
    <property type="protein sequence ID" value="KAK8768007.1"/>
    <property type="molecule type" value="Genomic_DNA"/>
</dbReference>
<feature type="binding site" evidence="4">
    <location>
        <position position="140"/>
    </location>
    <ligand>
        <name>Mg(2+)</name>
        <dbReference type="ChEBI" id="CHEBI:18420"/>
    </ligand>
</feature>
<dbReference type="Proteomes" id="UP001321473">
    <property type="component" value="Unassembled WGS sequence"/>
</dbReference>
<evidence type="ECO:0000256" key="5">
    <source>
        <dbReference type="RuleBase" id="RU003946"/>
    </source>
</evidence>
<feature type="binding site" evidence="4">
    <location>
        <position position="292"/>
    </location>
    <ligand>
        <name>Mg(2+)</name>
        <dbReference type="ChEBI" id="CHEBI:18420"/>
    </ligand>
</feature>
<keyword evidence="4" id="KW-0460">Magnesium</keyword>
<keyword evidence="6" id="KW-1133">Transmembrane helix</keyword>
<dbReference type="CDD" id="cd16012">
    <property type="entry name" value="ALP"/>
    <property type="match status" value="1"/>
</dbReference>
<evidence type="ECO:0000313" key="8">
    <source>
        <dbReference type="Proteomes" id="UP001321473"/>
    </source>
</evidence>
<evidence type="ECO:0000256" key="6">
    <source>
        <dbReference type="SAM" id="Phobius"/>
    </source>
</evidence>
<dbReference type="SUPFAM" id="SSF53649">
    <property type="entry name" value="Alkaline phosphatase-like"/>
    <property type="match status" value="1"/>
</dbReference>
<protein>
    <recommendedName>
        <fullName evidence="1">alkaline phosphatase</fullName>
        <ecNumber evidence="1">3.1.3.1</ecNumber>
    </recommendedName>
</protein>
<comment type="caution">
    <text evidence="7">The sequence shown here is derived from an EMBL/GenBank/DDBJ whole genome shotgun (WGS) entry which is preliminary data.</text>
</comment>
<feature type="binding site" evidence="4">
    <location>
        <position position="138"/>
    </location>
    <ligand>
        <name>Mg(2+)</name>
        <dbReference type="ChEBI" id="CHEBI:18420"/>
    </ligand>
</feature>
<comment type="cofactor">
    <cofactor evidence="4">
        <name>Mg(2+)</name>
        <dbReference type="ChEBI" id="CHEBI:18420"/>
    </cofactor>
    <text evidence="4">Binds 1 Mg(2+) ion.</text>
</comment>
<evidence type="ECO:0000256" key="4">
    <source>
        <dbReference type="PIRSR" id="PIRSR601952-2"/>
    </source>
</evidence>
<feature type="binding site" evidence="4">
    <location>
        <position position="297"/>
    </location>
    <ligand>
        <name>Zn(2+)</name>
        <dbReference type="ChEBI" id="CHEBI:29105"/>
        <label>2</label>
    </ligand>
</feature>
<evidence type="ECO:0000313" key="7">
    <source>
        <dbReference type="EMBL" id="KAK8768007.1"/>
    </source>
</evidence>
<feature type="binding site" evidence="4">
    <location>
        <position position="301"/>
    </location>
    <ligand>
        <name>Zn(2+)</name>
        <dbReference type="ChEBI" id="CHEBI:29105"/>
        <label>2</label>
    </ligand>
</feature>
<dbReference type="PRINTS" id="PR00113">
    <property type="entry name" value="ALKPHPHTASE"/>
</dbReference>
<feature type="binding site" evidence="4">
    <location>
        <position position="339"/>
    </location>
    <ligand>
        <name>Zn(2+)</name>
        <dbReference type="ChEBI" id="CHEBI:29105"/>
        <label>2</label>
    </ligand>
</feature>
<evidence type="ECO:0000256" key="2">
    <source>
        <dbReference type="ARBA" id="ARBA00022553"/>
    </source>
</evidence>
<organism evidence="7 8">
    <name type="scientific">Amblyomma americanum</name>
    <name type="common">Lone star tick</name>
    <dbReference type="NCBI Taxonomy" id="6943"/>
    <lineage>
        <taxon>Eukaryota</taxon>
        <taxon>Metazoa</taxon>
        <taxon>Ecdysozoa</taxon>
        <taxon>Arthropoda</taxon>
        <taxon>Chelicerata</taxon>
        <taxon>Arachnida</taxon>
        <taxon>Acari</taxon>
        <taxon>Parasitiformes</taxon>
        <taxon>Ixodida</taxon>
        <taxon>Ixodoidea</taxon>
        <taxon>Ixodidae</taxon>
        <taxon>Amblyomminae</taxon>
        <taxon>Amblyomma</taxon>
    </lineage>
</organism>
<feature type="binding site" evidence="4">
    <location>
        <position position="26"/>
    </location>
    <ligand>
        <name>Zn(2+)</name>
        <dbReference type="ChEBI" id="CHEBI:29105"/>
        <label>2</label>
    </ligand>
</feature>
<feature type="binding site" evidence="4">
    <location>
        <position position="338"/>
    </location>
    <ligand>
        <name>Zn(2+)</name>
        <dbReference type="ChEBI" id="CHEBI:29105"/>
        <label>2</label>
    </ligand>
</feature>
<dbReference type="GO" id="GO:0004035">
    <property type="term" value="F:alkaline phosphatase activity"/>
    <property type="evidence" value="ECO:0007669"/>
    <property type="project" value="UniProtKB-EC"/>
</dbReference>
<keyword evidence="4" id="KW-0479">Metal-binding</keyword>
<reference evidence="7 8" key="1">
    <citation type="journal article" date="2023" name="Arcadia Sci">
        <title>De novo assembly of a long-read Amblyomma americanum tick genome.</title>
        <authorList>
            <person name="Chou S."/>
            <person name="Poskanzer K.E."/>
            <person name="Rollins M."/>
            <person name="Thuy-Boun P.S."/>
        </authorList>
    </citation>
    <scope>NUCLEOTIDE SEQUENCE [LARGE SCALE GENOMIC DNA]</scope>
    <source>
        <strain evidence="7">F_SG_1</strain>
        <tissue evidence="7">Salivary glands</tissue>
    </source>
</reference>
<accession>A0AAQ4DZW7</accession>
<keyword evidence="6" id="KW-0472">Membrane</keyword>
<gene>
    <name evidence="7" type="ORF">V5799_005212</name>
</gene>
<proteinExistence type="inferred from homology"/>
<name>A0AAQ4DZW7_AMBAM</name>
<evidence type="ECO:0000256" key="1">
    <source>
        <dbReference type="ARBA" id="ARBA00012647"/>
    </source>
</evidence>
<sequence>MSQIEKKLRARPNTSRAKGVVLFLGDGMGISTVTAARIYKGQSKKNFSGEESVLSWERFPHVSLSKTYGLDAQTSDSANSATAYLSGVKANIGTIGVDSSVKAKQCHNDTRAYVNSIMKWAQDAGMWTGIVTTARVTDASPAGAYAHSGYRKWQESVPKGCNAKDIAQQLIYDLPGSEMRVILGGGRKVFLSSKKRDEEGKKGERSDGKNLIKKWKELKKRFKARYVWNRSKLLAVNTQSTDYLLGLFDSDHMPYWINRSQPHSTKPNLTEMVTVAIQILARNPAGFVLFAEGARIDHGHHINRAKLALQEALEFDEAVKKTVSILPKKETLIVVTADHSHTMTIAGYPPRGTNIFAHIDFVQQAAFPLRLASHGGEDVAVYAQGPWSHLFAGVNDQTYIPYVMAYAACIGRFRGRGCHQWNNDWAE</sequence>
<dbReference type="AlphaFoldDB" id="A0AAQ4DZW7"/>
<keyword evidence="4" id="KW-0862">Zinc</keyword>
<dbReference type="PANTHER" id="PTHR11596">
    <property type="entry name" value="ALKALINE PHOSPHATASE"/>
    <property type="match status" value="1"/>
</dbReference>
<dbReference type="EC" id="3.1.3.1" evidence="1"/>
<feature type="binding site" evidence="4">
    <location>
        <position position="374"/>
    </location>
    <ligand>
        <name>Zn(2+)</name>
        <dbReference type="ChEBI" id="CHEBI:29105"/>
        <label>2</label>
    </ligand>
</feature>
<dbReference type="Pfam" id="PF00245">
    <property type="entry name" value="Alk_phosphatase"/>
    <property type="match status" value="2"/>
</dbReference>
<keyword evidence="8" id="KW-1185">Reference proteome</keyword>
<keyword evidence="6" id="KW-0812">Transmembrane</keyword>
<keyword evidence="2" id="KW-0597">Phosphoprotein</keyword>